<organism evidence="2 3">
    <name type="scientific">Fredinandcohnia salidurans</name>
    <dbReference type="NCBI Taxonomy" id="2595041"/>
    <lineage>
        <taxon>Bacteria</taxon>
        <taxon>Bacillati</taxon>
        <taxon>Bacillota</taxon>
        <taxon>Bacilli</taxon>
        <taxon>Bacillales</taxon>
        <taxon>Bacillaceae</taxon>
        <taxon>Fredinandcohnia</taxon>
    </lineage>
</organism>
<reference evidence="3" key="1">
    <citation type="journal article" date="2019" name="Int. J. Syst. Evol. Microbiol.">
        <title>The Global Catalogue of Microorganisms (GCM) 10K type strain sequencing project: providing services to taxonomists for standard genome sequencing and annotation.</title>
        <authorList>
            <consortium name="The Broad Institute Genomics Platform"/>
            <consortium name="The Broad Institute Genome Sequencing Center for Infectious Disease"/>
            <person name="Wu L."/>
            <person name="Ma J."/>
        </authorList>
    </citation>
    <scope>NUCLEOTIDE SEQUENCE [LARGE SCALE GENOMIC DNA]</scope>
    <source>
        <strain evidence="3">CCUG 15531</strain>
    </source>
</reference>
<evidence type="ECO:0000313" key="2">
    <source>
        <dbReference type="EMBL" id="MFD1777733.1"/>
    </source>
</evidence>
<dbReference type="Gene3D" id="3.40.30.10">
    <property type="entry name" value="Glutaredoxin"/>
    <property type="match status" value="1"/>
</dbReference>
<dbReference type="SUPFAM" id="SSF52833">
    <property type="entry name" value="Thioredoxin-like"/>
    <property type="match status" value="1"/>
</dbReference>
<comment type="caution">
    <text evidence="2">The sequence shown here is derived from an EMBL/GenBank/DDBJ whole genome shotgun (WGS) entry which is preliminary data.</text>
</comment>
<dbReference type="EMBL" id="JBHUEK010000007">
    <property type="protein sequence ID" value="MFD1777733.1"/>
    <property type="molecule type" value="Genomic_DNA"/>
</dbReference>
<dbReference type="PROSITE" id="PS51257">
    <property type="entry name" value="PROKAR_LIPOPROTEIN"/>
    <property type="match status" value="1"/>
</dbReference>
<proteinExistence type="predicted"/>
<protein>
    <recommendedName>
        <fullName evidence="4">Small peptidoglycan-associated lipoprotein</fullName>
    </recommendedName>
</protein>
<evidence type="ECO:0000313" key="3">
    <source>
        <dbReference type="Proteomes" id="UP001597227"/>
    </source>
</evidence>
<keyword evidence="3" id="KW-1185">Reference proteome</keyword>
<accession>A0ABW4MIV1</accession>
<feature type="chain" id="PRO_5046873160" description="Small peptidoglycan-associated lipoprotein" evidence="1">
    <location>
        <begin position="22"/>
        <end position="126"/>
    </location>
</feature>
<name>A0ABW4MIV1_9BACI</name>
<dbReference type="RefSeq" id="WP_099363148.1">
    <property type="nucleotide sequence ID" value="NZ_JBHUEK010000007.1"/>
</dbReference>
<evidence type="ECO:0008006" key="4">
    <source>
        <dbReference type="Google" id="ProtNLM"/>
    </source>
</evidence>
<dbReference type="Proteomes" id="UP001597227">
    <property type="component" value="Unassembled WGS sequence"/>
</dbReference>
<sequence length="126" mass="14608">MKAFTLIILSFIFLSSCSSYQTQPTLPETEEKQIIFFSDEDNLHNESNYYDALLELRNKFPTEIANMKVVSSEDNRLYTKYKVEEYPSLLIIEQDKVLEKIEGNVDKEEIIIPLENVLSTSTSSKK</sequence>
<feature type="signal peptide" evidence="1">
    <location>
        <begin position="1"/>
        <end position="21"/>
    </location>
</feature>
<dbReference type="InterPro" id="IPR036249">
    <property type="entry name" value="Thioredoxin-like_sf"/>
</dbReference>
<evidence type="ECO:0000256" key="1">
    <source>
        <dbReference type="SAM" id="SignalP"/>
    </source>
</evidence>
<keyword evidence="1" id="KW-0732">Signal</keyword>
<gene>
    <name evidence="2" type="ORF">ACFSFW_03570</name>
</gene>